<reference evidence="6" key="1">
    <citation type="journal article" date="2023" name="G3 (Bethesda)">
        <title>Whole genome assemblies of Zophobas morio and Tenebrio molitor.</title>
        <authorList>
            <person name="Kaur S."/>
            <person name="Stinson S.A."/>
            <person name="diCenzo G.C."/>
        </authorList>
    </citation>
    <scope>NUCLEOTIDE SEQUENCE</scope>
    <source>
        <strain evidence="6">QUZm001</strain>
    </source>
</reference>
<dbReference type="Pfam" id="PF00488">
    <property type="entry name" value="MutS_V"/>
    <property type="match status" value="1"/>
</dbReference>
<organism evidence="6 7">
    <name type="scientific">Zophobas morio</name>
    <dbReference type="NCBI Taxonomy" id="2755281"/>
    <lineage>
        <taxon>Eukaryota</taxon>
        <taxon>Metazoa</taxon>
        <taxon>Ecdysozoa</taxon>
        <taxon>Arthropoda</taxon>
        <taxon>Hexapoda</taxon>
        <taxon>Insecta</taxon>
        <taxon>Pterygota</taxon>
        <taxon>Neoptera</taxon>
        <taxon>Endopterygota</taxon>
        <taxon>Coleoptera</taxon>
        <taxon>Polyphaga</taxon>
        <taxon>Cucujiformia</taxon>
        <taxon>Tenebrionidae</taxon>
        <taxon>Zophobas</taxon>
    </lineage>
</organism>
<dbReference type="InterPro" id="IPR027417">
    <property type="entry name" value="P-loop_NTPase"/>
</dbReference>
<proteinExistence type="inferred from homology"/>
<dbReference type="SMART" id="SM00534">
    <property type="entry name" value="MUTSac"/>
    <property type="match status" value="1"/>
</dbReference>
<accession>A0AA38LZ38</accession>
<comment type="similarity">
    <text evidence="1">Belongs to the DNA mismatch repair MutS family.</text>
</comment>
<dbReference type="Proteomes" id="UP001168821">
    <property type="component" value="Unassembled WGS sequence"/>
</dbReference>
<dbReference type="Gene3D" id="3.40.50.300">
    <property type="entry name" value="P-loop containing nucleotide triphosphate hydrolases"/>
    <property type="match status" value="2"/>
</dbReference>
<evidence type="ECO:0000256" key="1">
    <source>
        <dbReference type="ARBA" id="ARBA00006271"/>
    </source>
</evidence>
<dbReference type="EMBL" id="JALNTZ010002524">
    <property type="protein sequence ID" value="KAJ3616976.1"/>
    <property type="molecule type" value="Genomic_DNA"/>
</dbReference>
<dbReference type="PROSITE" id="PS00486">
    <property type="entry name" value="DNA_MISMATCH_REPAIR_2"/>
    <property type="match status" value="1"/>
</dbReference>
<dbReference type="PANTHER" id="PTHR11361:SF20">
    <property type="entry name" value="MUTS PROTEIN HOMOLOG 5"/>
    <property type="match status" value="1"/>
</dbReference>
<dbReference type="InterPro" id="IPR045076">
    <property type="entry name" value="MutS"/>
</dbReference>
<feature type="domain" description="DNA mismatch repair proteins mutS family" evidence="5">
    <location>
        <begin position="201"/>
        <end position="217"/>
    </location>
</feature>
<dbReference type="SUPFAM" id="SSF48334">
    <property type="entry name" value="DNA repair protein MutS, domain III"/>
    <property type="match status" value="1"/>
</dbReference>
<gene>
    <name evidence="6" type="ORF">Zmor_008898</name>
</gene>
<dbReference type="InterPro" id="IPR000432">
    <property type="entry name" value="DNA_mismatch_repair_MutS_C"/>
</dbReference>
<dbReference type="GO" id="GO:0005634">
    <property type="term" value="C:nucleus"/>
    <property type="evidence" value="ECO:0007669"/>
    <property type="project" value="TreeGrafter"/>
</dbReference>
<dbReference type="GO" id="GO:0051026">
    <property type="term" value="P:chiasma assembly"/>
    <property type="evidence" value="ECO:0007669"/>
    <property type="project" value="TreeGrafter"/>
</dbReference>
<dbReference type="GO" id="GO:0005524">
    <property type="term" value="F:ATP binding"/>
    <property type="evidence" value="ECO:0007669"/>
    <property type="project" value="UniProtKB-KW"/>
</dbReference>
<comment type="caution">
    <text evidence="6">The sequence shown here is derived from an EMBL/GenBank/DDBJ whole genome shotgun (WGS) entry which is preliminary data.</text>
</comment>
<evidence type="ECO:0000256" key="3">
    <source>
        <dbReference type="ARBA" id="ARBA00022840"/>
    </source>
</evidence>
<dbReference type="PANTHER" id="PTHR11361">
    <property type="entry name" value="DNA MISMATCH REPAIR PROTEIN MUTS FAMILY MEMBER"/>
    <property type="match status" value="1"/>
</dbReference>
<sequence length="239" mass="27053">MKTFPSVQECAVVYFPQLELDENLGDIHSDITDLENGILWRLKEAALSQFTVMMNISKVAAEIDWYCNLFYVSFIKSFEEKSFQALAAVALELGYDCAPVFHFSNRLIIRNGRHPLQELCVEQFIPNDSVFEAKNSRIQIFTGPNASGKSIYLKQVDLLRSLIYIKDQKIHSRESVAVDKSTFMIDLNQVGMALRNATEKSLVIIDEFGKGTFSPEGLGLLRATLEFWSSSSPRVVGYF</sequence>
<dbReference type="GO" id="GO:0140664">
    <property type="term" value="F:ATP-dependent DNA damage sensor activity"/>
    <property type="evidence" value="ECO:0007669"/>
    <property type="project" value="InterPro"/>
</dbReference>
<evidence type="ECO:0000256" key="4">
    <source>
        <dbReference type="ARBA" id="ARBA00023125"/>
    </source>
</evidence>
<dbReference type="InterPro" id="IPR036187">
    <property type="entry name" value="DNA_mismatch_repair_MutS_sf"/>
</dbReference>
<evidence type="ECO:0000256" key="2">
    <source>
        <dbReference type="ARBA" id="ARBA00022741"/>
    </source>
</evidence>
<protein>
    <recommendedName>
        <fullName evidence="5">DNA mismatch repair proteins mutS family domain-containing protein</fullName>
    </recommendedName>
</protein>
<name>A0AA38LZ38_9CUCU</name>
<dbReference type="GO" id="GO:0006298">
    <property type="term" value="P:mismatch repair"/>
    <property type="evidence" value="ECO:0007669"/>
    <property type="project" value="InterPro"/>
</dbReference>
<evidence type="ECO:0000259" key="5">
    <source>
        <dbReference type="PROSITE" id="PS00486"/>
    </source>
</evidence>
<dbReference type="AlphaFoldDB" id="A0AA38LZ38"/>
<keyword evidence="2" id="KW-0547">Nucleotide-binding</keyword>
<keyword evidence="4" id="KW-0238">DNA-binding</keyword>
<dbReference type="GO" id="GO:0030983">
    <property type="term" value="F:mismatched DNA binding"/>
    <property type="evidence" value="ECO:0007669"/>
    <property type="project" value="InterPro"/>
</dbReference>
<keyword evidence="3" id="KW-0067">ATP-binding</keyword>
<evidence type="ECO:0000313" key="6">
    <source>
        <dbReference type="EMBL" id="KAJ3616976.1"/>
    </source>
</evidence>
<dbReference type="SUPFAM" id="SSF52540">
    <property type="entry name" value="P-loop containing nucleoside triphosphate hydrolases"/>
    <property type="match status" value="1"/>
</dbReference>
<evidence type="ECO:0000313" key="7">
    <source>
        <dbReference type="Proteomes" id="UP001168821"/>
    </source>
</evidence>
<keyword evidence="7" id="KW-1185">Reference proteome</keyword>